<protein>
    <submittedName>
        <fullName evidence="2">Uncharacterized protein</fullName>
    </submittedName>
</protein>
<organism evidence="2 3">
    <name type="scientific">Aromia moschata</name>
    <dbReference type="NCBI Taxonomy" id="1265417"/>
    <lineage>
        <taxon>Eukaryota</taxon>
        <taxon>Metazoa</taxon>
        <taxon>Ecdysozoa</taxon>
        <taxon>Arthropoda</taxon>
        <taxon>Hexapoda</taxon>
        <taxon>Insecta</taxon>
        <taxon>Pterygota</taxon>
        <taxon>Neoptera</taxon>
        <taxon>Endopterygota</taxon>
        <taxon>Coleoptera</taxon>
        <taxon>Polyphaga</taxon>
        <taxon>Cucujiformia</taxon>
        <taxon>Chrysomeloidea</taxon>
        <taxon>Cerambycidae</taxon>
        <taxon>Cerambycinae</taxon>
        <taxon>Callichromatini</taxon>
        <taxon>Aromia</taxon>
    </lineage>
</organism>
<comment type="caution">
    <text evidence="2">The sequence shown here is derived from an EMBL/GenBank/DDBJ whole genome shotgun (WGS) entry which is preliminary data.</text>
</comment>
<dbReference type="EMBL" id="JAPWTK010000907">
    <property type="protein sequence ID" value="KAJ8935264.1"/>
    <property type="molecule type" value="Genomic_DNA"/>
</dbReference>
<dbReference type="Proteomes" id="UP001162162">
    <property type="component" value="Unassembled WGS sequence"/>
</dbReference>
<feature type="region of interest" description="Disordered" evidence="1">
    <location>
        <begin position="1"/>
        <end position="71"/>
    </location>
</feature>
<evidence type="ECO:0000313" key="2">
    <source>
        <dbReference type="EMBL" id="KAJ8935264.1"/>
    </source>
</evidence>
<name>A0AAV8X8H7_9CUCU</name>
<reference evidence="2" key="1">
    <citation type="journal article" date="2023" name="Insect Mol. Biol.">
        <title>Genome sequencing provides insights into the evolution of gene families encoding plant cell wall-degrading enzymes in longhorned beetles.</title>
        <authorList>
            <person name="Shin N.R."/>
            <person name="Okamura Y."/>
            <person name="Kirsch R."/>
            <person name="Pauchet Y."/>
        </authorList>
    </citation>
    <scope>NUCLEOTIDE SEQUENCE</scope>
    <source>
        <strain evidence="2">AMC_N1</strain>
    </source>
</reference>
<feature type="compositionally biased region" description="Basic and acidic residues" evidence="1">
    <location>
        <begin position="24"/>
        <end position="44"/>
    </location>
</feature>
<keyword evidence="3" id="KW-1185">Reference proteome</keyword>
<evidence type="ECO:0000313" key="3">
    <source>
        <dbReference type="Proteomes" id="UP001162162"/>
    </source>
</evidence>
<accession>A0AAV8X8H7</accession>
<gene>
    <name evidence="2" type="ORF">NQ318_007074</name>
</gene>
<feature type="compositionally biased region" description="Acidic residues" evidence="1">
    <location>
        <begin position="1"/>
        <end position="12"/>
    </location>
</feature>
<evidence type="ECO:0000256" key="1">
    <source>
        <dbReference type="SAM" id="MobiDB-lite"/>
    </source>
</evidence>
<sequence>MQLESDDEETNAADEGLSVMQDKTNSRKGKDDNRIQDMEEESSKRKAMAPTRAHRRPTSSRPCLLLQTRYS</sequence>
<dbReference type="AlphaFoldDB" id="A0AAV8X8H7"/>
<proteinExistence type="predicted"/>